<evidence type="ECO:0000256" key="4">
    <source>
        <dbReference type="ARBA" id="ARBA00022989"/>
    </source>
</evidence>
<evidence type="ECO:0000256" key="6">
    <source>
        <dbReference type="SAM" id="Phobius"/>
    </source>
</evidence>
<feature type="transmembrane region" description="Helical" evidence="6">
    <location>
        <begin position="128"/>
        <end position="150"/>
    </location>
</feature>
<dbReference type="GO" id="GO:0012505">
    <property type="term" value="C:endomembrane system"/>
    <property type="evidence" value="ECO:0007669"/>
    <property type="project" value="UniProtKB-SubCell"/>
</dbReference>
<organism evidence="7 8">
    <name type="scientific">Pseudohalioglobus sediminis</name>
    <dbReference type="NCBI Taxonomy" id="2606449"/>
    <lineage>
        <taxon>Bacteria</taxon>
        <taxon>Pseudomonadati</taxon>
        <taxon>Pseudomonadota</taxon>
        <taxon>Gammaproteobacteria</taxon>
        <taxon>Cellvibrionales</taxon>
        <taxon>Halieaceae</taxon>
        <taxon>Pseudohalioglobus</taxon>
    </lineage>
</organism>
<proteinExistence type="inferred from homology"/>
<dbReference type="RefSeq" id="WP_149609817.1">
    <property type="nucleotide sequence ID" value="NZ_VTUX01000001.1"/>
</dbReference>
<comment type="subcellular location">
    <subcellularLocation>
        <location evidence="1">Endomembrane system</location>
        <topology evidence="1">Multi-pass membrane protein</topology>
    </subcellularLocation>
</comment>
<dbReference type="GO" id="GO:0032259">
    <property type="term" value="P:methylation"/>
    <property type="evidence" value="ECO:0007669"/>
    <property type="project" value="UniProtKB-KW"/>
</dbReference>
<dbReference type="AlphaFoldDB" id="A0A5B0X6Y1"/>
<comment type="caution">
    <text evidence="7">The sequence shown here is derived from an EMBL/GenBank/DDBJ whole genome shotgun (WGS) entry which is preliminary data.</text>
</comment>
<dbReference type="GO" id="GO:0008168">
    <property type="term" value="F:methyltransferase activity"/>
    <property type="evidence" value="ECO:0007669"/>
    <property type="project" value="UniProtKB-KW"/>
</dbReference>
<keyword evidence="7" id="KW-0808">Transferase</keyword>
<evidence type="ECO:0000256" key="3">
    <source>
        <dbReference type="ARBA" id="ARBA00022692"/>
    </source>
</evidence>
<feature type="transmembrane region" description="Helical" evidence="6">
    <location>
        <begin position="99"/>
        <end position="116"/>
    </location>
</feature>
<keyword evidence="5 6" id="KW-0472">Membrane</keyword>
<protein>
    <submittedName>
        <fullName evidence="7">Isoprenylcysteine carboxylmethyltransferase family protein</fullName>
    </submittedName>
</protein>
<dbReference type="Proteomes" id="UP000323708">
    <property type="component" value="Unassembled WGS sequence"/>
</dbReference>
<name>A0A5B0X6Y1_9GAMM</name>
<dbReference type="InterPro" id="IPR007318">
    <property type="entry name" value="Phopholipid_MeTrfase"/>
</dbReference>
<evidence type="ECO:0000313" key="7">
    <source>
        <dbReference type="EMBL" id="KAA1194348.1"/>
    </source>
</evidence>
<dbReference type="Pfam" id="PF04191">
    <property type="entry name" value="PEMT"/>
    <property type="match status" value="1"/>
</dbReference>
<feature type="transmembrane region" description="Helical" evidence="6">
    <location>
        <begin position="189"/>
        <end position="219"/>
    </location>
</feature>
<evidence type="ECO:0000256" key="1">
    <source>
        <dbReference type="ARBA" id="ARBA00004127"/>
    </source>
</evidence>
<reference evidence="7 8" key="1">
    <citation type="submission" date="2019-09" db="EMBL/GenBank/DDBJ databases">
        <authorList>
            <person name="Chen X.-Y."/>
        </authorList>
    </citation>
    <scope>NUCLEOTIDE SEQUENCE [LARGE SCALE GENOMIC DNA]</scope>
    <source>
        <strain evidence="7 8">NY5</strain>
    </source>
</reference>
<keyword evidence="7" id="KW-0489">Methyltransferase</keyword>
<sequence length="255" mass="28674">MKYVKFGYSLGVYSAFLGIFTYLVLFIGAGPLAEFLPALAALKSVDSGPAILSLPLVPAVVNNIVLLLAFAIQHSVMARKEFKALIAGLVPDDMERSTYVLMTCLVLLWIYLAWMPMPTLVWEAYGTISHVLLVVFLAGAGLVLWSTFMISHWQLFGLSQAWHSLMGTQPPQEEFTEPALYKYSRHPMYLGVLMVLWATPVMSVGHLLMAAIWSVYVFVGIGYEERDLLERFGDRYSDYMARVPQLLPLGRRQRD</sequence>
<accession>A0A5B0X6Y1</accession>
<dbReference type="Gene3D" id="1.20.120.1630">
    <property type="match status" value="1"/>
</dbReference>
<evidence type="ECO:0000313" key="8">
    <source>
        <dbReference type="Proteomes" id="UP000323708"/>
    </source>
</evidence>
<dbReference type="InterPro" id="IPR033580">
    <property type="entry name" value="Nurim-like"/>
</dbReference>
<keyword evidence="4 6" id="KW-1133">Transmembrane helix</keyword>
<dbReference type="EMBL" id="VTUX01000001">
    <property type="protein sequence ID" value="KAA1194348.1"/>
    <property type="molecule type" value="Genomic_DNA"/>
</dbReference>
<keyword evidence="8" id="KW-1185">Reference proteome</keyword>
<keyword evidence="3 6" id="KW-0812">Transmembrane</keyword>
<gene>
    <name evidence="7" type="ORF">F0M18_02650</name>
</gene>
<evidence type="ECO:0000256" key="5">
    <source>
        <dbReference type="ARBA" id="ARBA00023136"/>
    </source>
</evidence>
<dbReference type="PANTHER" id="PTHR31040:SF1">
    <property type="entry name" value="NURIM"/>
    <property type="match status" value="1"/>
</dbReference>
<dbReference type="PANTHER" id="PTHR31040">
    <property type="entry name" value="NURIM"/>
    <property type="match status" value="1"/>
</dbReference>
<feature type="transmembrane region" description="Helical" evidence="6">
    <location>
        <begin position="12"/>
        <end position="30"/>
    </location>
</feature>
<comment type="similarity">
    <text evidence="2">Belongs to the nurim family.</text>
</comment>
<feature type="transmembrane region" description="Helical" evidence="6">
    <location>
        <begin position="50"/>
        <end position="72"/>
    </location>
</feature>
<evidence type="ECO:0000256" key="2">
    <source>
        <dbReference type="ARBA" id="ARBA00010631"/>
    </source>
</evidence>